<keyword evidence="2" id="KW-1185">Reference proteome</keyword>
<sequence>MDDAQSNMKTLRDKKSFAEDAASAADVGLQVQRVTLDHLRLTQSAILAQIPGVQKAVEDSFNEIDNVLKGFAITKDLAAQMCSWMGELDNQAIAAAHGALFKKETVDAILDLCLLGAVDVPPVADVTPISSEIISQYGEKSSSNELRTKADAAQVKCDQIKAVVLPQRRT</sequence>
<dbReference type="EMBL" id="JAVFHQ010000048">
    <property type="protein sequence ID" value="KAK4541794.1"/>
    <property type="molecule type" value="Genomic_DNA"/>
</dbReference>
<proteinExistence type="predicted"/>
<protein>
    <submittedName>
        <fullName evidence="1">Uncharacterized protein</fullName>
    </submittedName>
</protein>
<organism evidence="1 2">
    <name type="scientific">Oleoguttula mirabilis</name>
    <dbReference type="NCBI Taxonomy" id="1507867"/>
    <lineage>
        <taxon>Eukaryota</taxon>
        <taxon>Fungi</taxon>
        <taxon>Dikarya</taxon>
        <taxon>Ascomycota</taxon>
        <taxon>Pezizomycotina</taxon>
        <taxon>Dothideomycetes</taxon>
        <taxon>Dothideomycetidae</taxon>
        <taxon>Mycosphaerellales</taxon>
        <taxon>Teratosphaeriaceae</taxon>
        <taxon>Oleoguttula</taxon>
    </lineage>
</organism>
<dbReference type="AlphaFoldDB" id="A0AAV9JAH4"/>
<dbReference type="Proteomes" id="UP001324427">
    <property type="component" value="Unassembled WGS sequence"/>
</dbReference>
<gene>
    <name evidence="1" type="ORF">LTR36_007326</name>
</gene>
<accession>A0AAV9JAH4</accession>
<comment type="caution">
    <text evidence="1">The sequence shown here is derived from an EMBL/GenBank/DDBJ whole genome shotgun (WGS) entry which is preliminary data.</text>
</comment>
<reference evidence="1 2" key="1">
    <citation type="submission" date="2021-11" db="EMBL/GenBank/DDBJ databases">
        <title>Black yeast isolated from Biological Soil Crust.</title>
        <authorList>
            <person name="Kurbessoian T."/>
        </authorList>
    </citation>
    <scope>NUCLEOTIDE SEQUENCE [LARGE SCALE GENOMIC DNA]</scope>
    <source>
        <strain evidence="1 2">CCFEE 5522</strain>
    </source>
</reference>
<evidence type="ECO:0000313" key="1">
    <source>
        <dbReference type="EMBL" id="KAK4541794.1"/>
    </source>
</evidence>
<evidence type="ECO:0000313" key="2">
    <source>
        <dbReference type="Proteomes" id="UP001324427"/>
    </source>
</evidence>
<name>A0AAV9JAH4_9PEZI</name>